<dbReference type="KEGG" id="nai:NECAME_04270"/>
<evidence type="ECO:0000313" key="2">
    <source>
        <dbReference type="Proteomes" id="UP000053676"/>
    </source>
</evidence>
<dbReference type="Proteomes" id="UP000053676">
    <property type="component" value="Unassembled WGS sequence"/>
</dbReference>
<keyword evidence="2" id="KW-1185">Reference proteome</keyword>
<protein>
    <submittedName>
        <fullName evidence="1">Uncharacterized protein</fullName>
    </submittedName>
</protein>
<accession>W2SV12</accession>
<dbReference type="EMBL" id="KI660423">
    <property type="protein sequence ID" value="ETN73584.1"/>
    <property type="molecule type" value="Genomic_DNA"/>
</dbReference>
<sequence>MSFPRGEGAWPLPALTSFGQRPEFVINHQLGYSTTGFDIDMAAGVGPNERYQEQTTCSAEDSMRTSILSIKRSEILFLSVRATSSLSVFVNVVQERYRLYQIDSS</sequence>
<reference evidence="2" key="1">
    <citation type="journal article" date="2014" name="Nat. Genet.">
        <title>Genome of the human hookworm Necator americanus.</title>
        <authorList>
            <person name="Tang Y.T."/>
            <person name="Gao X."/>
            <person name="Rosa B.A."/>
            <person name="Abubucker S."/>
            <person name="Hallsworth-Pepin K."/>
            <person name="Martin J."/>
            <person name="Tyagi R."/>
            <person name="Heizer E."/>
            <person name="Zhang X."/>
            <person name="Bhonagiri-Palsikar V."/>
            <person name="Minx P."/>
            <person name="Warren W.C."/>
            <person name="Wang Q."/>
            <person name="Zhan B."/>
            <person name="Hotez P.J."/>
            <person name="Sternberg P.W."/>
            <person name="Dougall A."/>
            <person name="Gaze S.T."/>
            <person name="Mulvenna J."/>
            <person name="Sotillo J."/>
            <person name="Ranganathan S."/>
            <person name="Rabelo E.M."/>
            <person name="Wilson R.K."/>
            <person name="Felgner P.L."/>
            <person name="Bethony J."/>
            <person name="Hawdon J.M."/>
            <person name="Gasser R.B."/>
            <person name="Loukas A."/>
            <person name="Mitreva M."/>
        </authorList>
    </citation>
    <scope>NUCLEOTIDE SEQUENCE [LARGE SCALE GENOMIC DNA]</scope>
</reference>
<organism evidence="1 2">
    <name type="scientific">Necator americanus</name>
    <name type="common">Human hookworm</name>
    <dbReference type="NCBI Taxonomy" id="51031"/>
    <lineage>
        <taxon>Eukaryota</taxon>
        <taxon>Metazoa</taxon>
        <taxon>Ecdysozoa</taxon>
        <taxon>Nematoda</taxon>
        <taxon>Chromadorea</taxon>
        <taxon>Rhabditida</taxon>
        <taxon>Rhabditina</taxon>
        <taxon>Rhabditomorpha</taxon>
        <taxon>Strongyloidea</taxon>
        <taxon>Ancylostomatidae</taxon>
        <taxon>Bunostominae</taxon>
        <taxon>Necator</taxon>
    </lineage>
</organism>
<dbReference type="AlphaFoldDB" id="W2SV12"/>
<name>W2SV12_NECAM</name>
<proteinExistence type="predicted"/>
<gene>
    <name evidence="1" type="ORF">NECAME_04270</name>
</gene>
<evidence type="ECO:0000313" key="1">
    <source>
        <dbReference type="EMBL" id="ETN73584.1"/>
    </source>
</evidence>